<feature type="region of interest" description="Disordered" evidence="1">
    <location>
        <begin position="1"/>
        <end position="55"/>
    </location>
</feature>
<organism evidence="2">
    <name type="scientific">Mustela putorius furo</name>
    <name type="common">European domestic ferret</name>
    <name type="synonym">Mustela furo</name>
    <dbReference type="NCBI Taxonomy" id="9669"/>
    <lineage>
        <taxon>Eukaryota</taxon>
        <taxon>Metazoa</taxon>
        <taxon>Chordata</taxon>
        <taxon>Craniata</taxon>
        <taxon>Vertebrata</taxon>
        <taxon>Euteleostomi</taxon>
        <taxon>Mammalia</taxon>
        <taxon>Eutheria</taxon>
        <taxon>Laurasiatheria</taxon>
        <taxon>Carnivora</taxon>
        <taxon>Caniformia</taxon>
        <taxon>Musteloidea</taxon>
        <taxon>Mustelidae</taxon>
        <taxon>Mustelinae</taxon>
        <taxon>Mustela</taxon>
    </lineage>
</organism>
<reference evidence="2" key="1">
    <citation type="submission" date="2024-06" db="UniProtKB">
        <authorList>
            <consortium name="Ensembl"/>
        </authorList>
    </citation>
    <scope>IDENTIFICATION</scope>
</reference>
<evidence type="ECO:0000313" key="2">
    <source>
        <dbReference type="Ensembl" id="ENSMPUP00000004221.1"/>
    </source>
</evidence>
<dbReference type="AlphaFoldDB" id="M3XYS0"/>
<sequence>MGPGNPKLRGKGEVCVPGSPKDIRPKDGGRLRLVCHPELKTMGKEKEDKSQEEEK</sequence>
<name>M3XYS0_MUSPF</name>
<feature type="compositionally biased region" description="Basic and acidic residues" evidence="1">
    <location>
        <begin position="21"/>
        <end position="49"/>
    </location>
</feature>
<dbReference type="EMBL" id="AEYP01028830">
    <property type="status" value="NOT_ANNOTATED_CDS"/>
    <property type="molecule type" value="Genomic_DNA"/>
</dbReference>
<dbReference type="Ensembl" id="ENSMPUT00000004297.1">
    <property type="protein sequence ID" value="ENSMPUP00000004221.1"/>
    <property type="gene ID" value="ENSMPUG00000004256.1"/>
</dbReference>
<dbReference type="EMBL" id="AEYP01028831">
    <property type="status" value="NOT_ANNOTATED_CDS"/>
    <property type="molecule type" value="Genomic_DNA"/>
</dbReference>
<evidence type="ECO:0000256" key="1">
    <source>
        <dbReference type="SAM" id="MobiDB-lite"/>
    </source>
</evidence>
<accession>M3XYS0</accession>
<dbReference type="InParanoid" id="M3XYS0"/>
<dbReference type="EMBL" id="AEYP01028828">
    <property type="status" value="NOT_ANNOTATED_CDS"/>
    <property type="molecule type" value="Genomic_DNA"/>
</dbReference>
<protein>
    <submittedName>
        <fullName evidence="2">Uncharacterized protein</fullName>
    </submittedName>
</protein>
<dbReference type="EMBL" id="AEYP01028829">
    <property type="status" value="NOT_ANNOTATED_CDS"/>
    <property type="molecule type" value="Genomic_DNA"/>
</dbReference>
<dbReference type="HOGENOM" id="CLU_3037701_0_0_1"/>
<proteinExistence type="predicted"/>